<dbReference type="EMBL" id="RJLM01000002">
    <property type="protein sequence ID" value="RWX56350.1"/>
    <property type="molecule type" value="Genomic_DNA"/>
</dbReference>
<feature type="transmembrane region" description="Helical" evidence="1">
    <location>
        <begin position="40"/>
        <end position="62"/>
    </location>
</feature>
<evidence type="ECO:0000313" key="2">
    <source>
        <dbReference type="EMBL" id="RWX56350.1"/>
    </source>
</evidence>
<proteinExistence type="predicted"/>
<feature type="transmembrane region" description="Helical" evidence="1">
    <location>
        <begin position="9"/>
        <end position="28"/>
    </location>
</feature>
<dbReference type="RefSeq" id="WP_128783436.1">
    <property type="nucleotide sequence ID" value="NZ_RJLM01000002.1"/>
</dbReference>
<dbReference type="OrthoDB" id="5817069at2"/>
<evidence type="ECO:0000313" key="3">
    <source>
        <dbReference type="Proteomes" id="UP000287563"/>
    </source>
</evidence>
<sequence>MLKKIQELAFFKLFGLITAYFICSLLLYHVLKKFGHGDDLLFGLGITSVAITAGLFGALFFMRKKGKRRPDL</sequence>
<accession>A0A3S3UN61</accession>
<keyword evidence="1" id="KW-0472">Membrane</keyword>
<name>A0A3S3UN61_9GAMM</name>
<dbReference type="AlphaFoldDB" id="A0A3S3UN61"/>
<evidence type="ECO:0000256" key="1">
    <source>
        <dbReference type="SAM" id="Phobius"/>
    </source>
</evidence>
<keyword evidence="3" id="KW-1185">Reference proteome</keyword>
<gene>
    <name evidence="2" type="ORF">EDI28_08740</name>
</gene>
<organism evidence="2 3">
    <name type="scientific">Photobacterium chitinilyticum</name>
    <dbReference type="NCBI Taxonomy" id="2485123"/>
    <lineage>
        <taxon>Bacteria</taxon>
        <taxon>Pseudomonadati</taxon>
        <taxon>Pseudomonadota</taxon>
        <taxon>Gammaproteobacteria</taxon>
        <taxon>Vibrionales</taxon>
        <taxon>Vibrionaceae</taxon>
        <taxon>Photobacterium</taxon>
    </lineage>
</organism>
<keyword evidence="1" id="KW-1133">Transmembrane helix</keyword>
<dbReference type="Proteomes" id="UP000287563">
    <property type="component" value="Unassembled WGS sequence"/>
</dbReference>
<keyword evidence="1" id="KW-0812">Transmembrane</keyword>
<reference evidence="2 3" key="1">
    <citation type="submission" date="2018-11" db="EMBL/GenBank/DDBJ databases">
        <title>Photobacterium sp. BEI247 sp. nov., a marine bacterium isolated from Yongle Blue Hole in the South China Sea.</title>
        <authorList>
            <person name="Wang X."/>
        </authorList>
    </citation>
    <scope>NUCLEOTIDE SEQUENCE [LARGE SCALE GENOMIC DNA]</scope>
    <source>
        <strain evidence="3">BEI247</strain>
    </source>
</reference>
<comment type="caution">
    <text evidence="2">The sequence shown here is derived from an EMBL/GenBank/DDBJ whole genome shotgun (WGS) entry which is preliminary data.</text>
</comment>
<protein>
    <submittedName>
        <fullName evidence="2">Uncharacterized protein</fullName>
    </submittedName>
</protein>